<dbReference type="SUPFAM" id="SSF56935">
    <property type="entry name" value="Porins"/>
    <property type="match status" value="1"/>
</dbReference>
<dbReference type="Pfam" id="PF13432">
    <property type="entry name" value="TPR_16"/>
    <property type="match status" value="2"/>
</dbReference>
<dbReference type="InterPro" id="IPR006860">
    <property type="entry name" value="FecR"/>
</dbReference>
<evidence type="ECO:0000313" key="6">
    <source>
        <dbReference type="Proteomes" id="UP001595647"/>
    </source>
</evidence>
<feature type="repeat" description="TPR" evidence="3">
    <location>
        <begin position="378"/>
        <end position="411"/>
    </location>
</feature>
<dbReference type="RefSeq" id="WP_182307512.1">
    <property type="nucleotide sequence ID" value="NZ_CP059896.1"/>
</dbReference>
<feature type="repeat" description="TPR" evidence="3">
    <location>
        <begin position="447"/>
        <end position="480"/>
    </location>
</feature>
<keyword evidence="2 3" id="KW-0802">TPR repeat</keyword>
<dbReference type="SMART" id="SM00028">
    <property type="entry name" value="TPR"/>
    <property type="match status" value="7"/>
</dbReference>
<dbReference type="PANTHER" id="PTHR44858:SF1">
    <property type="entry name" value="UDP-N-ACETYLGLUCOSAMINE--PEPTIDE N-ACETYLGLUCOSAMINYLTRANSFERASE SPINDLY-RELATED"/>
    <property type="match status" value="1"/>
</dbReference>
<evidence type="ECO:0000256" key="2">
    <source>
        <dbReference type="ARBA" id="ARBA00022803"/>
    </source>
</evidence>
<proteinExistence type="predicted"/>
<feature type="domain" description="FecR protein" evidence="4">
    <location>
        <begin position="71"/>
        <end position="165"/>
    </location>
</feature>
<evidence type="ECO:0000256" key="3">
    <source>
        <dbReference type="PROSITE-ProRule" id="PRU00339"/>
    </source>
</evidence>
<dbReference type="PROSITE" id="PS50005">
    <property type="entry name" value="TPR"/>
    <property type="match status" value="3"/>
</dbReference>
<comment type="caution">
    <text evidence="5">The sequence shown here is derived from an EMBL/GenBank/DDBJ whole genome shotgun (WGS) entry which is preliminary data.</text>
</comment>
<accession>A0ABV7HZM4</accession>
<dbReference type="Pfam" id="PF04773">
    <property type="entry name" value="FecR"/>
    <property type="match status" value="1"/>
</dbReference>
<dbReference type="Gene3D" id="2.60.120.1440">
    <property type="match status" value="1"/>
</dbReference>
<dbReference type="InterPro" id="IPR050498">
    <property type="entry name" value="Ycf3"/>
</dbReference>
<dbReference type="InterPro" id="IPR011990">
    <property type="entry name" value="TPR-like_helical_dom_sf"/>
</dbReference>
<sequence>MAGESFKIKSTIAALLVGVSWNCSPAAAEPVARAADAAASVIARKFGEEVRFIDISDWRFVDLKQDLLPGDVLRTNATGQLAILFADRTQIRLGRNSSLRVRQVSAGSDAELELEAGTMWARAERGGTGVKIMTPAATAAIRGTDWTMTVEGAKTSLTVLEGLVELSNDFGSVQVAQGEAAAATIGQAPRKVVIVESDDREQMLFYLAPRNAFNFMPASPLKVADMRREIDRISAMPIEARSSEDLLVLAETQLSLEGREAVKATLALLRTRSLSPAQRARVDLIEATLAAAEKRYDEAAVLFGRAAGKLDARRRDIAIYGRYYARSLADPNRVEPLPTAVSGPYGALLQAYAQGFLKDIKAAIATIKAAERRFPDDPSLPAYRAQLAMLLNDREQAEEAFSRSLSLDPADPTALEGRANYRAGIKGDLDGALQDLQAAVRVAPGSTTTWNAIGNVQSARGDTQSAEEAFKKAITLDTQDPVAYANLAILYLDQSRVEEAKAAIDQALEADPSFEVALVARGRYHMQTGEVDRAIDDLLAASVSNPSYSQGQLLLAAAHYQKGDRVPAQQAVDNADRLDDNDPVISSYRAAVAIDDYDSEGAIRNAQEFMRRSRERGGDFGSLSANRDAGSTLNNAFRLQGLNAWGEYYGDVVFDPFAGSSYIDQTVRGSATPFANSYVYGGNVVTNSANSLSYSSFLQGLLLDPHMLAGSSLTANIVRSPFVETTLGGGVTTAGGDPGYTAEGEVQGYSNLPFPTSYYLNAEWEKGYDERTDSFGTDLSSEDRLLRGNGYLTASPTPDDRVVVYFNRSDTFSNLALTGGLDIESETVTTNAGVGISHTIAYRNVVNAALLYNDINADGLDERTVFLPPFGLTTTTESSQRTYVAALNHSVGEDDLTWRYGIEGGWIESYNQLKFGSVPTIADPNDRAGYGRVYVDLLHEITPSLKGEYALFGTLVDGEAEDVTRLEPRAGIAWSPAEGHWLRAGFLRQSLYVTTPTLSPVGVVGLQPNEISTGLGGYVDTVALRWDAEWTPDFFTAAEFQHQDVKDVQITIPFSAFPFSASEGRIDRGSLTANLLLGHGFGLSATAAYASSENEDPTSATYGEPLPFVPDWAGQVALTWVNEANVKATIAANYIGARDDENGVELDDYWTLDANLIWEPFGKHMEIELAGYNLLGEDFEVASGAPGWGPTFKGSMKVRF</sequence>
<organism evidence="5 6">
    <name type="scientific">Ciceribacter thiooxidans</name>
    <dbReference type="NCBI Taxonomy" id="1969821"/>
    <lineage>
        <taxon>Bacteria</taxon>
        <taxon>Pseudomonadati</taxon>
        <taxon>Pseudomonadota</taxon>
        <taxon>Alphaproteobacteria</taxon>
        <taxon>Hyphomicrobiales</taxon>
        <taxon>Rhizobiaceae</taxon>
        <taxon>Ciceribacter</taxon>
    </lineage>
</organism>
<dbReference type="Gene3D" id="1.25.40.10">
    <property type="entry name" value="Tetratricopeptide repeat domain"/>
    <property type="match status" value="2"/>
</dbReference>
<evidence type="ECO:0000259" key="4">
    <source>
        <dbReference type="Pfam" id="PF04773"/>
    </source>
</evidence>
<dbReference type="PANTHER" id="PTHR44858">
    <property type="entry name" value="TETRATRICOPEPTIDE REPEAT PROTEIN 6"/>
    <property type="match status" value="1"/>
</dbReference>
<protein>
    <submittedName>
        <fullName evidence="5">FecR domain-containing protein</fullName>
    </submittedName>
</protein>
<evidence type="ECO:0000256" key="1">
    <source>
        <dbReference type="ARBA" id="ARBA00022737"/>
    </source>
</evidence>
<dbReference type="Proteomes" id="UP001595647">
    <property type="component" value="Unassembled WGS sequence"/>
</dbReference>
<name>A0ABV7HZM4_9HYPH</name>
<feature type="repeat" description="TPR" evidence="3">
    <location>
        <begin position="481"/>
        <end position="514"/>
    </location>
</feature>
<keyword evidence="1" id="KW-0677">Repeat</keyword>
<keyword evidence="6" id="KW-1185">Reference proteome</keyword>
<dbReference type="EMBL" id="JBHRTG010000018">
    <property type="protein sequence ID" value="MFC3163810.1"/>
    <property type="molecule type" value="Genomic_DNA"/>
</dbReference>
<reference evidence="6" key="1">
    <citation type="journal article" date="2019" name="Int. J. Syst. Evol. Microbiol.">
        <title>The Global Catalogue of Microorganisms (GCM) 10K type strain sequencing project: providing services to taxonomists for standard genome sequencing and annotation.</title>
        <authorList>
            <consortium name="The Broad Institute Genomics Platform"/>
            <consortium name="The Broad Institute Genome Sequencing Center for Infectious Disease"/>
            <person name="Wu L."/>
            <person name="Ma J."/>
        </authorList>
    </citation>
    <scope>NUCLEOTIDE SEQUENCE [LARGE SCALE GENOMIC DNA]</scope>
    <source>
        <strain evidence="6">KCTC 52231</strain>
    </source>
</reference>
<evidence type="ECO:0000313" key="5">
    <source>
        <dbReference type="EMBL" id="MFC3163810.1"/>
    </source>
</evidence>
<dbReference type="Pfam" id="PF14559">
    <property type="entry name" value="TPR_19"/>
    <property type="match status" value="1"/>
</dbReference>
<dbReference type="InterPro" id="IPR019734">
    <property type="entry name" value="TPR_rpt"/>
</dbReference>
<gene>
    <name evidence="5" type="ORF">ACFOHV_11070</name>
</gene>
<dbReference type="SUPFAM" id="SSF48452">
    <property type="entry name" value="TPR-like"/>
    <property type="match status" value="1"/>
</dbReference>